<evidence type="ECO:0000313" key="2">
    <source>
        <dbReference type="Proteomes" id="UP000275267"/>
    </source>
</evidence>
<comment type="caution">
    <text evidence="1">The sequence shown here is derived from an EMBL/GenBank/DDBJ whole genome shotgun (WGS) entry which is preliminary data.</text>
</comment>
<keyword evidence="2" id="KW-1185">Reference proteome</keyword>
<sequence>MRVLDMPAYDAILDFDWLSAHSPITHHWDNRTMSFEHKGVPITIQGVNSEHAT</sequence>
<organism evidence="1 2">
    <name type="scientific">Panicum miliaceum</name>
    <name type="common">Proso millet</name>
    <name type="synonym">Broomcorn millet</name>
    <dbReference type="NCBI Taxonomy" id="4540"/>
    <lineage>
        <taxon>Eukaryota</taxon>
        <taxon>Viridiplantae</taxon>
        <taxon>Streptophyta</taxon>
        <taxon>Embryophyta</taxon>
        <taxon>Tracheophyta</taxon>
        <taxon>Spermatophyta</taxon>
        <taxon>Magnoliopsida</taxon>
        <taxon>Liliopsida</taxon>
        <taxon>Poales</taxon>
        <taxon>Poaceae</taxon>
        <taxon>PACMAD clade</taxon>
        <taxon>Panicoideae</taxon>
        <taxon>Panicodae</taxon>
        <taxon>Paniceae</taxon>
        <taxon>Panicinae</taxon>
        <taxon>Panicum</taxon>
        <taxon>Panicum sect. Panicum</taxon>
    </lineage>
</organism>
<accession>A0A3L6Q8F8</accession>
<dbReference type="AlphaFoldDB" id="A0A3L6Q8F8"/>
<proteinExistence type="predicted"/>
<dbReference type="Proteomes" id="UP000275267">
    <property type="component" value="Unassembled WGS sequence"/>
</dbReference>
<protein>
    <submittedName>
        <fullName evidence="1">Uncharacterized protein</fullName>
    </submittedName>
</protein>
<gene>
    <name evidence="1" type="ORF">C2845_PM15G01640</name>
</gene>
<name>A0A3L6Q8F8_PANMI</name>
<dbReference type="EMBL" id="PQIB02000013">
    <property type="protein sequence ID" value="RLM74889.1"/>
    <property type="molecule type" value="Genomic_DNA"/>
</dbReference>
<reference evidence="2" key="1">
    <citation type="journal article" date="2019" name="Nat. Commun.">
        <title>The genome of broomcorn millet.</title>
        <authorList>
            <person name="Zou C."/>
            <person name="Miki D."/>
            <person name="Li D."/>
            <person name="Tang Q."/>
            <person name="Xiao L."/>
            <person name="Rajput S."/>
            <person name="Deng P."/>
            <person name="Jia W."/>
            <person name="Huang R."/>
            <person name="Zhang M."/>
            <person name="Sun Y."/>
            <person name="Hu J."/>
            <person name="Fu X."/>
            <person name="Schnable P.S."/>
            <person name="Li F."/>
            <person name="Zhang H."/>
            <person name="Feng B."/>
            <person name="Zhu X."/>
            <person name="Liu R."/>
            <person name="Schnable J.C."/>
            <person name="Zhu J.-K."/>
            <person name="Zhang H."/>
        </authorList>
    </citation>
    <scope>NUCLEOTIDE SEQUENCE [LARGE SCALE GENOMIC DNA]</scope>
</reference>
<evidence type="ECO:0000313" key="1">
    <source>
        <dbReference type="EMBL" id="RLM74889.1"/>
    </source>
</evidence>